<protein>
    <submittedName>
        <fullName evidence="2">Uncharacterized protein</fullName>
    </submittedName>
</protein>
<reference evidence="2 3" key="1">
    <citation type="submission" date="2019-05" db="EMBL/GenBank/DDBJ databases">
        <title>Another draft genome of Portunus trituberculatus and its Hox gene families provides insights of decapod evolution.</title>
        <authorList>
            <person name="Jeong J.-H."/>
            <person name="Song I."/>
            <person name="Kim S."/>
            <person name="Choi T."/>
            <person name="Kim D."/>
            <person name="Ryu S."/>
            <person name="Kim W."/>
        </authorList>
    </citation>
    <scope>NUCLEOTIDE SEQUENCE [LARGE SCALE GENOMIC DNA]</scope>
    <source>
        <tissue evidence="2">Muscle</tissue>
    </source>
</reference>
<keyword evidence="1" id="KW-0812">Transmembrane</keyword>
<evidence type="ECO:0000256" key="1">
    <source>
        <dbReference type="SAM" id="Phobius"/>
    </source>
</evidence>
<keyword evidence="1" id="KW-1133">Transmembrane helix</keyword>
<accession>A0A5B7JZV7</accession>
<evidence type="ECO:0000313" key="3">
    <source>
        <dbReference type="Proteomes" id="UP000324222"/>
    </source>
</evidence>
<name>A0A5B7JZV7_PORTR</name>
<evidence type="ECO:0000313" key="2">
    <source>
        <dbReference type="EMBL" id="MPD03612.1"/>
    </source>
</evidence>
<dbReference type="Proteomes" id="UP000324222">
    <property type="component" value="Unassembled WGS sequence"/>
</dbReference>
<organism evidence="2 3">
    <name type="scientific">Portunus trituberculatus</name>
    <name type="common">Swimming crab</name>
    <name type="synonym">Neptunus trituberculatus</name>
    <dbReference type="NCBI Taxonomy" id="210409"/>
    <lineage>
        <taxon>Eukaryota</taxon>
        <taxon>Metazoa</taxon>
        <taxon>Ecdysozoa</taxon>
        <taxon>Arthropoda</taxon>
        <taxon>Crustacea</taxon>
        <taxon>Multicrustacea</taxon>
        <taxon>Malacostraca</taxon>
        <taxon>Eumalacostraca</taxon>
        <taxon>Eucarida</taxon>
        <taxon>Decapoda</taxon>
        <taxon>Pleocyemata</taxon>
        <taxon>Brachyura</taxon>
        <taxon>Eubrachyura</taxon>
        <taxon>Portunoidea</taxon>
        <taxon>Portunidae</taxon>
        <taxon>Portuninae</taxon>
        <taxon>Portunus</taxon>
    </lineage>
</organism>
<comment type="caution">
    <text evidence="2">The sequence shown here is derived from an EMBL/GenBank/DDBJ whole genome shotgun (WGS) entry which is preliminary data.</text>
</comment>
<dbReference type="EMBL" id="VSRR010136941">
    <property type="protein sequence ID" value="MPD03612.1"/>
    <property type="molecule type" value="Genomic_DNA"/>
</dbReference>
<keyword evidence="3" id="KW-1185">Reference proteome</keyword>
<gene>
    <name evidence="2" type="ORF">E2C01_099254</name>
</gene>
<proteinExistence type="predicted"/>
<keyword evidence="1" id="KW-0472">Membrane</keyword>
<sequence length="151" mass="17085">MSLFPQPSTLSAHSLLLLLGLSNLHTLFLLPTLTYSILFSAALHILNKSLIQVLHIIYTYIIIILSLIYLKVLPPYISQSPPPFLTCHFHFILTLHPALHNQHIVIRHNVHHTILSYPHVTQSRTFFNSPGCSQLLIHAPLHSKSLASQPR</sequence>
<feature type="transmembrane region" description="Helical" evidence="1">
    <location>
        <begin position="50"/>
        <end position="70"/>
    </location>
</feature>
<dbReference type="AlphaFoldDB" id="A0A5B7JZV7"/>